<dbReference type="RefSeq" id="WP_128197224.1">
    <property type="nucleotide sequence ID" value="NZ_SACJ01000013.1"/>
</dbReference>
<keyword evidence="1" id="KW-0732">Signal</keyword>
<evidence type="ECO:0000313" key="3">
    <source>
        <dbReference type="Proteomes" id="UP000285211"/>
    </source>
</evidence>
<protein>
    <recommendedName>
        <fullName evidence="4">Alpha/beta hydrolase</fullName>
    </recommendedName>
</protein>
<dbReference type="AlphaFoldDB" id="A0A3S2XE80"/>
<sequence length="469" mass="52303">MKYNSISFLTFSSRKYFFILLLSLSVTLSSWAASGKWTSQVTAGTIEFKATESEKPIKDYAGNYLTVVYLENLTLKKIGRNSIKKDVNWLLSQGYRVIELNYSKNSNAKALKINEDIIAINDSIAAGNFCGYKNCSQYKSYVLFEGYRIARNVSYFVDNPKVYNTPEQYIVGDSLHMDIIYPANTVAKVPVILSFSYSNSYANYDQSKGKLTDAYKDQRLNLAYSFAGFNDSFLEGAPANGMAWAIADHPKYCPWSKGKPVNGANDAYKSFQTNPDAAQKVKSAIRTLRFLGKQMGLSGKIGIYGFSRGSTAGSMAIGDKKVNALENAGFHIGISDDVQAATLGPGVFDYTLIYNTPDDGDKNLELRCPWVWGPLDENRELWESMGSSYLVETKATAPTLFFYNTDDDHYYQDQITHLKSKLDHLGVPTSTLINYGKGHAIPQTASSLNTLYSFFKNYLNPPKANKPKK</sequence>
<dbReference type="OrthoDB" id="1296155at2"/>
<dbReference type="InterPro" id="IPR029058">
    <property type="entry name" value="AB_hydrolase_fold"/>
</dbReference>
<evidence type="ECO:0008006" key="4">
    <source>
        <dbReference type="Google" id="ProtNLM"/>
    </source>
</evidence>
<gene>
    <name evidence="2" type="ORF">EOD40_15945</name>
</gene>
<reference evidence="2 3" key="1">
    <citation type="submission" date="2019-01" db="EMBL/GenBank/DDBJ databases">
        <authorList>
            <person name="Chen W.-M."/>
        </authorList>
    </citation>
    <scope>NUCLEOTIDE SEQUENCE [LARGE SCALE GENOMIC DNA]</scope>
    <source>
        <strain evidence="2 3">BBQ-12</strain>
    </source>
</reference>
<dbReference type="Gene3D" id="3.40.50.1820">
    <property type="entry name" value="alpha/beta hydrolase"/>
    <property type="match status" value="1"/>
</dbReference>
<dbReference type="EMBL" id="SACJ01000013">
    <property type="protein sequence ID" value="RVT72289.1"/>
    <property type="molecule type" value="Genomic_DNA"/>
</dbReference>
<dbReference type="SUPFAM" id="SSF53474">
    <property type="entry name" value="alpha/beta-Hydrolases"/>
    <property type="match status" value="1"/>
</dbReference>
<keyword evidence="3" id="KW-1185">Reference proteome</keyword>
<proteinExistence type="predicted"/>
<evidence type="ECO:0000256" key="1">
    <source>
        <dbReference type="SAM" id="SignalP"/>
    </source>
</evidence>
<comment type="caution">
    <text evidence="2">The sequence shown here is derived from an EMBL/GenBank/DDBJ whole genome shotgun (WGS) entry which is preliminary data.</text>
</comment>
<evidence type="ECO:0000313" key="2">
    <source>
        <dbReference type="EMBL" id="RVT72289.1"/>
    </source>
</evidence>
<name>A0A3S2XE80_9FLAO</name>
<feature type="chain" id="PRO_5018521659" description="Alpha/beta hydrolase" evidence="1">
    <location>
        <begin position="33"/>
        <end position="469"/>
    </location>
</feature>
<feature type="signal peptide" evidence="1">
    <location>
        <begin position="1"/>
        <end position="32"/>
    </location>
</feature>
<dbReference type="Proteomes" id="UP000285211">
    <property type="component" value="Unassembled WGS sequence"/>
</dbReference>
<organism evidence="2 3">
    <name type="scientific">Flavobacterium sufflavum</name>
    <dbReference type="NCBI Taxonomy" id="1921138"/>
    <lineage>
        <taxon>Bacteria</taxon>
        <taxon>Pseudomonadati</taxon>
        <taxon>Bacteroidota</taxon>
        <taxon>Flavobacteriia</taxon>
        <taxon>Flavobacteriales</taxon>
        <taxon>Flavobacteriaceae</taxon>
        <taxon>Flavobacterium</taxon>
    </lineage>
</organism>
<accession>A0A3S2XE80</accession>